<reference evidence="5 6" key="1">
    <citation type="submission" date="2021-12" db="EMBL/GenBank/DDBJ databases">
        <title>Discovery of the Pendulisporaceae a myxobacterial family with distinct sporulation behavior and unique specialized metabolism.</title>
        <authorList>
            <person name="Garcia R."/>
            <person name="Popoff A."/>
            <person name="Bader C.D."/>
            <person name="Loehr J."/>
            <person name="Walesch S."/>
            <person name="Walt C."/>
            <person name="Boldt J."/>
            <person name="Bunk B."/>
            <person name="Haeckl F.J.F.P.J."/>
            <person name="Gunesch A.P."/>
            <person name="Birkelbach J."/>
            <person name="Nuebel U."/>
            <person name="Pietschmann T."/>
            <person name="Bach T."/>
            <person name="Mueller R."/>
        </authorList>
    </citation>
    <scope>NUCLEOTIDE SEQUENCE [LARGE SCALE GENOMIC DNA]</scope>
    <source>
        <strain evidence="5 6">MSr12523</strain>
    </source>
</reference>
<protein>
    <submittedName>
        <fullName evidence="5">IS66 family transposase</fullName>
    </submittedName>
</protein>
<dbReference type="Pfam" id="PF13007">
    <property type="entry name" value="LZ_Tnp_IS66"/>
    <property type="match status" value="1"/>
</dbReference>
<evidence type="ECO:0000259" key="4">
    <source>
        <dbReference type="Pfam" id="PF13007"/>
    </source>
</evidence>
<feature type="coiled-coil region" evidence="1">
    <location>
        <begin position="32"/>
        <end position="73"/>
    </location>
</feature>
<feature type="domain" description="Transposase IS66 central" evidence="3">
    <location>
        <begin position="239"/>
        <end position="517"/>
    </location>
</feature>
<dbReference type="InterPro" id="IPR024463">
    <property type="entry name" value="Transposase_TnpC_homeodom"/>
</dbReference>
<accession>A0ABZ2K6Q0</accession>
<organism evidence="5 6">
    <name type="scientific">Pendulispora brunnea</name>
    <dbReference type="NCBI Taxonomy" id="2905690"/>
    <lineage>
        <taxon>Bacteria</taxon>
        <taxon>Pseudomonadati</taxon>
        <taxon>Myxococcota</taxon>
        <taxon>Myxococcia</taxon>
        <taxon>Myxococcales</taxon>
        <taxon>Sorangiineae</taxon>
        <taxon>Pendulisporaceae</taxon>
        <taxon>Pendulispora</taxon>
    </lineage>
</organism>
<gene>
    <name evidence="5" type="ORF">LZC95_48940</name>
</gene>
<evidence type="ECO:0000259" key="3">
    <source>
        <dbReference type="Pfam" id="PF03050"/>
    </source>
</evidence>
<evidence type="ECO:0000256" key="2">
    <source>
        <dbReference type="SAM" id="MobiDB-lite"/>
    </source>
</evidence>
<dbReference type="InterPro" id="IPR004291">
    <property type="entry name" value="Transposase_IS66_central"/>
</dbReference>
<dbReference type="RefSeq" id="WP_394844968.1">
    <property type="nucleotide sequence ID" value="NZ_CP089982.1"/>
</dbReference>
<feature type="domain" description="Transposase TnpC homeodomain" evidence="4">
    <location>
        <begin position="63"/>
        <end position="177"/>
    </location>
</feature>
<evidence type="ECO:0000313" key="6">
    <source>
        <dbReference type="Proteomes" id="UP001379533"/>
    </source>
</evidence>
<sequence length="592" mass="65428">MHQAVAPIAPQDRSFAASLVIALARGASSDTIATIVAQNRDLRDKNAKLQTENESQRTRIASLQEQVARLSTLLFGVKRERLPASALQLLLESIVLSADGATAPPAEPADAHSQDATASPMAADAEPVSERTASEPGDAQTPSEVTPVPPPPPSGVRKRATPHGRRPLPEHLPVETVKLPPDEIPEGTRCIGQEVSYRLAYRKAGYIRLRVVREKFAEDNDDASTTVHIASVPDEMIPRGLPDPAMLAHTIHSKWADHIPYTRLSKMIARHGLDASVSTLSAWEKLAEPTARIVVDAAWEQAITKCQVMGIDATGVRVMDTPHDRRAHVWVLLADRAQVFFRYSALHTSDMPKSWLEGFQGIAVADASSVYDDLFRTPFGPTEAGCFAHARRKYFFAMPTDMRARPFVELADALFAIERDAARLSHQGRLAVRKERSVPVIEHFARERDRLLADSTVDPRGPLSRALRYSLNHWAALTRFLTNGRIPLSNNDVEREIRHVAIGRKNWMHLGSDDAAEVACTWLSLIASARHAGLDSEQYLRDLCRVLPSWPRNRVIELAPMNWIATRARLLPKELDAPLGKITIPPPLSQSP</sequence>
<name>A0ABZ2K6Q0_9BACT</name>
<feature type="compositionally biased region" description="Basic residues" evidence="2">
    <location>
        <begin position="156"/>
        <end position="166"/>
    </location>
</feature>
<keyword evidence="6" id="KW-1185">Reference proteome</keyword>
<proteinExistence type="predicted"/>
<evidence type="ECO:0000256" key="1">
    <source>
        <dbReference type="SAM" id="Coils"/>
    </source>
</evidence>
<dbReference type="PANTHER" id="PTHR33678">
    <property type="entry name" value="BLL1576 PROTEIN"/>
    <property type="match status" value="1"/>
</dbReference>
<dbReference type="EMBL" id="CP089982">
    <property type="protein sequence ID" value="WXA94361.1"/>
    <property type="molecule type" value="Genomic_DNA"/>
</dbReference>
<dbReference type="Proteomes" id="UP001379533">
    <property type="component" value="Chromosome"/>
</dbReference>
<dbReference type="Pfam" id="PF03050">
    <property type="entry name" value="DDE_Tnp_IS66"/>
    <property type="match status" value="1"/>
</dbReference>
<dbReference type="NCBIfam" id="NF033517">
    <property type="entry name" value="transpos_IS66"/>
    <property type="match status" value="1"/>
</dbReference>
<dbReference type="PANTHER" id="PTHR33678:SF1">
    <property type="entry name" value="BLL1576 PROTEIN"/>
    <property type="match status" value="1"/>
</dbReference>
<keyword evidence="1" id="KW-0175">Coiled coil</keyword>
<feature type="region of interest" description="Disordered" evidence="2">
    <location>
        <begin position="101"/>
        <end position="173"/>
    </location>
</feature>
<evidence type="ECO:0000313" key="5">
    <source>
        <dbReference type="EMBL" id="WXA94361.1"/>
    </source>
</evidence>
<dbReference type="InterPro" id="IPR052344">
    <property type="entry name" value="Transposase-related"/>
</dbReference>